<evidence type="ECO:0000313" key="2">
    <source>
        <dbReference type="Proteomes" id="UP000683360"/>
    </source>
</evidence>
<name>A0A8S3V4K9_MYTED</name>
<keyword evidence="2" id="KW-1185">Reference proteome</keyword>
<reference evidence="1" key="1">
    <citation type="submission" date="2021-03" db="EMBL/GenBank/DDBJ databases">
        <authorList>
            <person name="Bekaert M."/>
        </authorList>
    </citation>
    <scope>NUCLEOTIDE SEQUENCE</scope>
</reference>
<evidence type="ECO:0000313" key="1">
    <source>
        <dbReference type="EMBL" id="CAG2252558.1"/>
    </source>
</evidence>
<dbReference type="InterPro" id="IPR036770">
    <property type="entry name" value="Ankyrin_rpt-contain_sf"/>
</dbReference>
<sequence length="235" mass="27290">MTRTLDELMVKAVFSGDPNVVQLFVNRGFNVNATFLRITVLKWAEYLAYDDVCKVLESRKAFRKNDNGYPILVCLINHGVFRRMSYLFPSIDPLPIIHQACESESDVLDMIYDVTSNHLNANKEELLTNNLLRTSIGKSEEDLAKYVDWIGKPQSLKNICRRFFRSTYRVAKYVVFLKSIKTVVPASIHNYLSMQDFLEFLLPDSELKEIEEKTKNAEKYVLKCSPDHYEFHDSN</sequence>
<protein>
    <submittedName>
        <fullName evidence="1">Uncharacterized protein</fullName>
    </submittedName>
</protein>
<dbReference type="AlphaFoldDB" id="A0A8S3V4K9"/>
<dbReference type="SUPFAM" id="SSF48403">
    <property type="entry name" value="Ankyrin repeat"/>
    <property type="match status" value="1"/>
</dbReference>
<proteinExistence type="predicted"/>
<gene>
    <name evidence="1" type="ORF">MEDL_64125</name>
</gene>
<organism evidence="1 2">
    <name type="scientific">Mytilus edulis</name>
    <name type="common">Blue mussel</name>
    <dbReference type="NCBI Taxonomy" id="6550"/>
    <lineage>
        <taxon>Eukaryota</taxon>
        <taxon>Metazoa</taxon>
        <taxon>Spiralia</taxon>
        <taxon>Lophotrochozoa</taxon>
        <taxon>Mollusca</taxon>
        <taxon>Bivalvia</taxon>
        <taxon>Autobranchia</taxon>
        <taxon>Pteriomorphia</taxon>
        <taxon>Mytilida</taxon>
        <taxon>Mytiloidea</taxon>
        <taxon>Mytilidae</taxon>
        <taxon>Mytilinae</taxon>
        <taxon>Mytilus</taxon>
    </lineage>
</organism>
<comment type="caution">
    <text evidence="1">The sequence shown here is derived from an EMBL/GenBank/DDBJ whole genome shotgun (WGS) entry which is preliminary data.</text>
</comment>
<dbReference type="Proteomes" id="UP000683360">
    <property type="component" value="Unassembled WGS sequence"/>
</dbReference>
<dbReference type="EMBL" id="CAJPWZ010003122">
    <property type="protein sequence ID" value="CAG2252558.1"/>
    <property type="molecule type" value="Genomic_DNA"/>
</dbReference>
<accession>A0A8S3V4K9</accession>